<keyword evidence="1" id="KW-1133">Transmembrane helix</keyword>
<proteinExistence type="predicted"/>
<evidence type="ECO:0000256" key="1">
    <source>
        <dbReference type="SAM" id="Phobius"/>
    </source>
</evidence>
<gene>
    <name evidence="2" type="ORF">LCGC14_1710810</name>
</gene>
<evidence type="ECO:0000313" key="2">
    <source>
        <dbReference type="EMBL" id="KKM13979.1"/>
    </source>
</evidence>
<reference evidence="2" key="1">
    <citation type="journal article" date="2015" name="Nature">
        <title>Complex archaea that bridge the gap between prokaryotes and eukaryotes.</title>
        <authorList>
            <person name="Spang A."/>
            <person name="Saw J.H."/>
            <person name="Jorgensen S.L."/>
            <person name="Zaremba-Niedzwiedzka K."/>
            <person name="Martijn J."/>
            <person name="Lind A.E."/>
            <person name="van Eijk R."/>
            <person name="Schleper C."/>
            <person name="Guy L."/>
            <person name="Ettema T.J."/>
        </authorList>
    </citation>
    <scope>NUCLEOTIDE SEQUENCE</scope>
</reference>
<feature type="transmembrane region" description="Helical" evidence="1">
    <location>
        <begin position="12"/>
        <end position="33"/>
    </location>
</feature>
<sequence>METTIDSLENVAAGLLVLVVYLGCAIILLGITLSNRRKRIRELEAGYHEALAQLLHCQVFDSTVSNQEFGIHLTWDALSKAEKAYWMARVETDDESGG</sequence>
<keyword evidence="1" id="KW-0812">Transmembrane</keyword>
<accession>A0A0F9I2V8</accession>
<organism evidence="2">
    <name type="scientific">marine sediment metagenome</name>
    <dbReference type="NCBI Taxonomy" id="412755"/>
    <lineage>
        <taxon>unclassified sequences</taxon>
        <taxon>metagenomes</taxon>
        <taxon>ecological metagenomes</taxon>
    </lineage>
</organism>
<dbReference type="AlphaFoldDB" id="A0A0F9I2V8"/>
<dbReference type="EMBL" id="LAZR01015254">
    <property type="protein sequence ID" value="KKM13979.1"/>
    <property type="molecule type" value="Genomic_DNA"/>
</dbReference>
<protein>
    <submittedName>
        <fullName evidence="2">Uncharacterized protein</fullName>
    </submittedName>
</protein>
<name>A0A0F9I2V8_9ZZZZ</name>
<comment type="caution">
    <text evidence="2">The sequence shown here is derived from an EMBL/GenBank/DDBJ whole genome shotgun (WGS) entry which is preliminary data.</text>
</comment>
<keyword evidence="1" id="KW-0472">Membrane</keyword>